<feature type="transmembrane region" description="Helical" evidence="1">
    <location>
        <begin position="9"/>
        <end position="28"/>
    </location>
</feature>
<dbReference type="InterPro" id="IPR002035">
    <property type="entry name" value="VWF_A"/>
</dbReference>
<name>A0A0E3LAH2_9EURY</name>
<gene>
    <name evidence="3" type="ORF">MSSIH_1326</name>
</gene>
<feature type="domain" description="VWFA" evidence="2">
    <location>
        <begin position="378"/>
        <end position="551"/>
    </location>
</feature>
<dbReference type="PANTHER" id="PTHR10579:SF43">
    <property type="entry name" value="ZINC FINGER (C3HC4-TYPE RING FINGER) FAMILY PROTEIN"/>
    <property type="match status" value="1"/>
</dbReference>
<dbReference type="KEGG" id="msz:MSSIH_1326"/>
<dbReference type="AlphaFoldDB" id="A0A0E3LAH2"/>
<keyword evidence="1" id="KW-1133">Transmembrane helix</keyword>
<dbReference type="RefSeq" id="WP_148705129.1">
    <property type="nucleotide sequence ID" value="NZ_CP009507.1"/>
</dbReference>
<accession>A0A0E3LAH2</accession>
<protein>
    <submittedName>
        <fullName evidence="3">Cobaltochelatase subunit</fullName>
    </submittedName>
</protein>
<dbReference type="PROSITE" id="PS50234">
    <property type="entry name" value="VWFA"/>
    <property type="match status" value="1"/>
</dbReference>
<dbReference type="SUPFAM" id="SSF53850">
    <property type="entry name" value="Periplasmic binding protein-like II"/>
    <property type="match status" value="1"/>
</dbReference>
<evidence type="ECO:0000313" key="3">
    <source>
        <dbReference type="EMBL" id="AKB32016.1"/>
    </source>
</evidence>
<evidence type="ECO:0000313" key="4">
    <source>
        <dbReference type="Proteomes" id="UP000033092"/>
    </source>
</evidence>
<dbReference type="PANTHER" id="PTHR10579">
    <property type="entry name" value="CALCIUM-ACTIVATED CHLORIDE CHANNEL REGULATOR"/>
    <property type="match status" value="1"/>
</dbReference>
<dbReference type="CDD" id="cd00198">
    <property type="entry name" value="vWFA"/>
    <property type="match status" value="1"/>
</dbReference>
<dbReference type="GeneID" id="41605336"/>
<dbReference type="Gene3D" id="3.40.50.410">
    <property type="entry name" value="von Willebrand factor, type A domain"/>
    <property type="match status" value="1"/>
</dbReference>
<reference evidence="3 4" key="1">
    <citation type="submission" date="2014-07" db="EMBL/GenBank/DDBJ databases">
        <title>Methanogenic archaea and the global carbon cycle.</title>
        <authorList>
            <person name="Henriksen J.R."/>
            <person name="Luke J."/>
            <person name="Reinhart S."/>
            <person name="Benedict M.N."/>
            <person name="Youngblut N.D."/>
            <person name="Metcalf M.E."/>
            <person name="Whitaker R.J."/>
            <person name="Metcalf W.W."/>
        </authorList>
    </citation>
    <scope>NUCLEOTIDE SEQUENCE [LARGE SCALE GENOMIC DNA]</scope>
    <source>
        <strain evidence="3 4">HI350</strain>
    </source>
</reference>
<evidence type="ECO:0000256" key="1">
    <source>
        <dbReference type="SAM" id="Phobius"/>
    </source>
</evidence>
<dbReference type="InterPro" id="IPR036465">
    <property type="entry name" value="vWFA_dom_sf"/>
</dbReference>
<keyword evidence="1" id="KW-0472">Membrane</keyword>
<dbReference type="SMART" id="SM00327">
    <property type="entry name" value="VWA"/>
    <property type="match status" value="1"/>
</dbReference>
<proteinExistence type="predicted"/>
<dbReference type="Proteomes" id="UP000033092">
    <property type="component" value="Chromosome"/>
</dbReference>
<dbReference type="SUPFAM" id="SSF53300">
    <property type="entry name" value="vWA-like"/>
    <property type="match status" value="1"/>
</dbReference>
<dbReference type="Pfam" id="PF13531">
    <property type="entry name" value="SBP_bac_11"/>
    <property type="match status" value="1"/>
</dbReference>
<sequence length="551" mass="60047">MLNESNNKVILKIIGAAVVVFVLVYLAITIIGPSEGSLDDIIEDINVNTVSHPMGHVVISPNLDDSLTENLPEISNYPPQVNNSTPTYIEIFSSTEKAGSGADGWLTEVARDFNSAAITIDGKQVSVRLRGIPSGEAADYITSGKYLPDAYTPSNELWGEMIISKGVKAELVQERLVGNVAGILLTKSKKDELVDKHGAINTKTITDAVANKELAMGYTNPFASSTGLNFLISSLYTFDSSNLLSDKAKSGFESFQINIPLVAYTTLQMRESAKSGVLDGFVLEYQTYANTPDIRYYEFTPFGFRHDNPMYAIGELSGEKRKTLNEFVEFSQQEKYQTLATEYGFNGFNEYQSETEPVSGDVIFQAQKLWKEKKKPICAVFVADVSGSMMGEPLNNLKDSLLRGQYYIGEDNMIGLVSYSNDVNIDLPIAKFDLNQRASFAGAVNDLQAGGGTATFDGIAVAMKMIQEQRAADPNIRPVIFVLSDGETNKGHSLDDIRGIVEDAGIPVYTIGYNANIPALQAISSINEAASINADTDDVVYKLGNLFNAEM</sequence>
<organism evidence="3 4">
    <name type="scientific">Methanosarcina siciliae HI350</name>
    <dbReference type="NCBI Taxonomy" id="1434119"/>
    <lineage>
        <taxon>Archaea</taxon>
        <taxon>Methanobacteriati</taxon>
        <taxon>Methanobacteriota</taxon>
        <taxon>Stenosarchaea group</taxon>
        <taxon>Methanomicrobia</taxon>
        <taxon>Methanosarcinales</taxon>
        <taxon>Methanosarcinaceae</taxon>
        <taxon>Methanosarcina</taxon>
    </lineage>
</organism>
<dbReference type="PATRIC" id="fig|1434119.4.peg.1681"/>
<keyword evidence="1" id="KW-0812">Transmembrane</keyword>
<evidence type="ECO:0000259" key="2">
    <source>
        <dbReference type="PROSITE" id="PS50234"/>
    </source>
</evidence>
<dbReference type="HOGENOM" id="CLU_484711_0_0_2"/>
<dbReference type="EMBL" id="CP009507">
    <property type="protein sequence ID" value="AKB32016.1"/>
    <property type="molecule type" value="Genomic_DNA"/>
</dbReference>
<dbReference type="Pfam" id="PF00092">
    <property type="entry name" value="VWA"/>
    <property type="match status" value="1"/>
</dbReference>
<dbReference type="InterPro" id="IPR051266">
    <property type="entry name" value="CLCR"/>
</dbReference>